<dbReference type="RefSeq" id="WP_130629659.1">
    <property type="nucleotide sequence ID" value="NZ_CP036164.1"/>
</dbReference>
<dbReference type="Proteomes" id="UP000290408">
    <property type="component" value="Chromosome"/>
</dbReference>
<sequence length="307" mass="33510">MHPVIRAALDAGRGVTTGSELLRRGAGRRDVERAVGAGDVVRVRRNALVEGSLWTESKPWERHELRALAVAGALGSTPPLVLTHHSALAVRGIEVHGVDDRVHVARIGQGRGRTDAGLASHRPLAEALTSKHLDVLTVLPAVACVQVAALFGAEAGLVSADDALHRGLLTPQDLQAAMASLRPQRWSREPASMVALTDSRAESAAESRTRWALKTLGFRMPEPQVEILDERGEFVARVDFLYADIKLVIEVDGRLKYDTPQALWDEKLREDRLRELGYTIVRLTWADLDDPQVVQNKVLRGATRAAA</sequence>
<accession>A0A4V0ZB17</accession>
<name>A0A4V0ZB17_9MICO</name>
<dbReference type="EMBL" id="CP036164">
    <property type="protein sequence ID" value="QBF46438.1"/>
    <property type="molecule type" value="Genomic_DNA"/>
</dbReference>
<evidence type="ECO:0000313" key="1">
    <source>
        <dbReference type="EMBL" id="QBF46438.1"/>
    </source>
</evidence>
<evidence type="ECO:0000313" key="2">
    <source>
        <dbReference type="Proteomes" id="UP000290408"/>
    </source>
</evidence>
<protein>
    <recommendedName>
        <fullName evidence="3">DUF559 domain-containing protein</fullName>
    </recommendedName>
</protein>
<organism evidence="1 2">
    <name type="scientific">Janibacter limosus</name>
    <dbReference type="NCBI Taxonomy" id="53458"/>
    <lineage>
        <taxon>Bacteria</taxon>
        <taxon>Bacillati</taxon>
        <taxon>Actinomycetota</taxon>
        <taxon>Actinomycetes</taxon>
        <taxon>Micrococcales</taxon>
        <taxon>Intrasporangiaceae</taxon>
        <taxon>Janibacter</taxon>
    </lineage>
</organism>
<dbReference type="AlphaFoldDB" id="A0A4V0ZB17"/>
<dbReference type="KEGG" id="jli:EXU32_09345"/>
<dbReference type="SUPFAM" id="SSF52980">
    <property type="entry name" value="Restriction endonuclease-like"/>
    <property type="match status" value="1"/>
</dbReference>
<proteinExistence type="predicted"/>
<dbReference type="OrthoDB" id="5517693at2"/>
<dbReference type="InterPro" id="IPR011335">
    <property type="entry name" value="Restrct_endonuc-II-like"/>
</dbReference>
<evidence type="ECO:0008006" key="3">
    <source>
        <dbReference type="Google" id="ProtNLM"/>
    </source>
</evidence>
<keyword evidence="2" id="KW-1185">Reference proteome</keyword>
<gene>
    <name evidence="1" type="ORF">EXU32_09345</name>
</gene>
<reference evidence="1 2" key="1">
    <citation type="submission" date="2019-02" db="EMBL/GenBank/DDBJ databases">
        <title>Genomic data mining of an Antarctic deep-sea actinobacterium, Janibacterlimosus P3-3-X1.</title>
        <authorList>
            <person name="Liao L."/>
            <person name="Chen B."/>
        </authorList>
    </citation>
    <scope>NUCLEOTIDE SEQUENCE [LARGE SCALE GENOMIC DNA]</scope>
    <source>
        <strain evidence="1 2">P3-3-X1</strain>
    </source>
</reference>
<dbReference type="Gene3D" id="3.40.960.10">
    <property type="entry name" value="VSR Endonuclease"/>
    <property type="match status" value="1"/>
</dbReference>